<feature type="transmembrane region" description="Helical" evidence="6">
    <location>
        <begin position="456"/>
        <end position="482"/>
    </location>
</feature>
<evidence type="ECO:0000256" key="1">
    <source>
        <dbReference type="ARBA" id="ARBA00004141"/>
    </source>
</evidence>
<feature type="transmembrane region" description="Helical" evidence="6">
    <location>
        <begin position="386"/>
        <end position="406"/>
    </location>
</feature>
<feature type="transmembrane region" description="Helical" evidence="6">
    <location>
        <begin position="502"/>
        <end position="520"/>
    </location>
</feature>
<dbReference type="OrthoDB" id="2018619at2759"/>
<dbReference type="PANTHER" id="PTHR30618:SF0">
    <property type="entry name" value="PURINE-URACIL PERMEASE NCS1"/>
    <property type="match status" value="1"/>
</dbReference>
<comment type="subcellular location">
    <subcellularLocation>
        <location evidence="1">Membrane</location>
        <topology evidence="1">Multi-pass membrane protein</topology>
    </subcellularLocation>
</comment>
<dbReference type="eggNOG" id="KOG2466">
    <property type="taxonomic scope" value="Eukaryota"/>
</dbReference>
<evidence type="ECO:0000313" key="7">
    <source>
        <dbReference type="EMBL" id="EGP83983.1"/>
    </source>
</evidence>
<feature type="transmembrane region" description="Helical" evidence="6">
    <location>
        <begin position="129"/>
        <end position="147"/>
    </location>
</feature>
<dbReference type="RefSeq" id="XP_003849007.1">
    <property type="nucleotide sequence ID" value="XM_003848959.1"/>
</dbReference>
<evidence type="ECO:0000313" key="8">
    <source>
        <dbReference type="Proteomes" id="UP000008062"/>
    </source>
</evidence>
<feature type="transmembrane region" description="Helical" evidence="6">
    <location>
        <begin position="154"/>
        <end position="173"/>
    </location>
</feature>
<gene>
    <name evidence="7" type="ORF">MYCGRDRAFT_48350</name>
</gene>
<dbReference type="InParanoid" id="F9XKW4"/>
<keyword evidence="4 6" id="KW-1133">Transmembrane helix</keyword>
<feature type="transmembrane region" description="Helical" evidence="6">
    <location>
        <begin position="217"/>
        <end position="237"/>
    </location>
</feature>
<dbReference type="GeneID" id="13398318"/>
<accession>F9XKW4</accession>
<dbReference type="OMA" id="LFGWCMA"/>
<comment type="similarity">
    <text evidence="2">Belongs to the purine-cytosine permease (2.A.39) family.</text>
</comment>
<evidence type="ECO:0000256" key="5">
    <source>
        <dbReference type="ARBA" id="ARBA00023136"/>
    </source>
</evidence>
<dbReference type="EMBL" id="CM001205">
    <property type="protein sequence ID" value="EGP83983.1"/>
    <property type="molecule type" value="Genomic_DNA"/>
</dbReference>
<feature type="transmembrane region" description="Helical" evidence="6">
    <location>
        <begin position="90"/>
        <end position="109"/>
    </location>
</feature>
<dbReference type="InterPro" id="IPR045225">
    <property type="entry name" value="Uracil/uridine/allantoin_perm"/>
</dbReference>
<dbReference type="GO" id="GO:0005886">
    <property type="term" value="C:plasma membrane"/>
    <property type="evidence" value="ECO:0007669"/>
    <property type="project" value="TreeGrafter"/>
</dbReference>
<dbReference type="VEuPathDB" id="FungiDB:ZTRI_10.544"/>
<dbReference type="PANTHER" id="PTHR30618">
    <property type="entry name" value="NCS1 FAMILY PURINE/PYRIMIDINE TRANSPORTER"/>
    <property type="match status" value="1"/>
</dbReference>
<name>F9XKW4_ZYMTI</name>
<dbReference type="CDD" id="cd11482">
    <property type="entry name" value="SLC-NCS1sbd_NRT1-like"/>
    <property type="match status" value="1"/>
</dbReference>
<evidence type="ECO:0008006" key="9">
    <source>
        <dbReference type="Google" id="ProtNLM"/>
    </source>
</evidence>
<evidence type="ECO:0000256" key="2">
    <source>
        <dbReference type="ARBA" id="ARBA00008974"/>
    </source>
</evidence>
<evidence type="ECO:0000256" key="6">
    <source>
        <dbReference type="SAM" id="Phobius"/>
    </source>
</evidence>
<dbReference type="InterPro" id="IPR001248">
    <property type="entry name" value="Pur-cyt_permease"/>
</dbReference>
<keyword evidence="5 6" id="KW-0472">Membrane</keyword>
<protein>
    <recommendedName>
        <fullName evidence="9">Allantoin permease</fullName>
    </recommendedName>
</protein>
<dbReference type="AlphaFoldDB" id="F9XKW4"/>
<evidence type="ECO:0000256" key="3">
    <source>
        <dbReference type="ARBA" id="ARBA00022692"/>
    </source>
</evidence>
<sequence length="583" mass="64149">MGLPSKTTLAAPFQSKHAFRTFLKAPEAPPGTLTVGKGRWSNRDLEPTPPSERTWQWYSLPLFWLTNAFGPTGWNAAASLIATGMTWQQTFIASVLGCFISALMVMAMARPGVQYHLGFPVLCRSVMGMWGAFFFIFIRGVVCIIWFGVQTFYAANLLSVAFRCMFGASWSSFPNTLSPSSGLTSAQLLCFFLVWMIQLPLVFVHPKKIHYLYTIKGILLPISTFALFGWCMSTGSGTKALSLANAAGAKARNAVPLGWAIMNGINIILGTLSPMLVNQPDLSRYCNRTRDAGWIQGLSLFGAKVLVLFLGLASTASIQGVWGVAYWNIWDLLDAILDHYWTAGARTGVWCVAMTYVVAAIATNLGANSLPFGADLTSFAPKYVTIIRGQIICAVLGVVVQPWLLLQNATKFLTFLSSYNIYMAPICSVWIVDYVFVRRGNLHTPSMYDGSKGSLYWFWSGVNWVGVFAWFCGMVTSLPGLVGQLQPGTVGPAAVNMYKMGWLLSFITAGTVYYVLRLFVKAKIHLEGYESMPRKWEYMAKEGREGFYDGEREAPPTVIEGTVVSSGSSDIETAMISVNKNEK</sequence>
<feature type="transmembrane region" description="Helical" evidence="6">
    <location>
        <begin position="257"/>
        <end position="277"/>
    </location>
</feature>
<dbReference type="Pfam" id="PF02133">
    <property type="entry name" value="Transp_cyt_pur"/>
    <property type="match status" value="1"/>
</dbReference>
<dbReference type="Gene3D" id="1.10.4160.10">
    <property type="entry name" value="Hydantoin permease"/>
    <property type="match status" value="1"/>
</dbReference>
<keyword evidence="3 6" id="KW-0812">Transmembrane</keyword>
<feature type="transmembrane region" description="Helical" evidence="6">
    <location>
        <begin position="347"/>
        <end position="365"/>
    </location>
</feature>
<evidence type="ECO:0000256" key="4">
    <source>
        <dbReference type="ARBA" id="ARBA00022989"/>
    </source>
</evidence>
<proteinExistence type="inferred from homology"/>
<reference evidence="7 8" key="1">
    <citation type="journal article" date="2011" name="PLoS Genet.">
        <title>Finished genome of the fungal wheat pathogen Mycosphaerella graminicola reveals dispensome structure, chromosome plasticity, and stealth pathogenesis.</title>
        <authorList>
            <person name="Goodwin S.B."/>
            <person name="Ben M'barek S."/>
            <person name="Dhillon B."/>
            <person name="Wittenberg A.H.J."/>
            <person name="Crane C.F."/>
            <person name="Hane J.K."/>
            <person name="Foster A.J."/>
            <person name="Van der Lee T.A.J."/>
            <person name="Grimwood J."/>
            <person name="Aerts A."/>
            <person name="Antoniw J."/>
            <person name="Bailey A."/>
            <person name="Bluhm B."/>
            <person name="Bowler J."/>
            <person name="Bristow J."/>
            <person name="van der Burgt A."/>
            <person name="Canto-Canche B."/>
            <person name="Churchill A.C.L."/>
            <person name="Conde-Ferraez L."/>
            <person name="Cools H.J."/>
            <person name="Coutinho P.M."/>
            <person name="Csukai M."/>
            <person name="Dehal P."/>
            <person name="De Wit P."/>
            <person name="Donzelli B."/>
            <person name="van de Geest H.C."/>
            <person name="van Ham R.C.H.J."/>
            <person name="Hammond-Kosack K.E."/>
            <person name="Henrissat B."/>
            <person name="Kilian A."/>
            <person name="Kobayashi A.K."/>
            <person name="Koopmann E."/>
            <person name="Kourmpetis Y."/>
            <person name="Kuzniar A."/>
            <person name="Lindquist E."/>
            <person name="Lombard V."/>
            <person name="Maliepaard C."/>
            <person name="Martins N."/>
            <person name="Mehrabi R."/>
            <person name="Nap J.P.H."/>
            <person name="Ponomarenko A."/>
            <person name="Rudd J.J."/>
            <person name="Salamov A."/>
            <person name="Schmutz J."/>
            <person name="Schouten H.J."/>
            <person name="Shapiro H."/>
            <person name="Stergiopoulos I."/>
            <person name="Torriani S.F.F."/>
            <person name="Tu H."/>
            <person name="de Vries R.P."/>
            <person name="Waalwijk C."/>
            <person name="Ware S.B."/>
            <person name="Wiebenga A."/>
            <person name="Zwiers L.-H."/>
            <person name="Oliver R.P."/>
            <person name="Grigoriev I.V."/>
            <person name="Kema G.H.J."/>
        </authorList>
    </citation>
    <scope>NUCLEOTIDE SEQUENCE [LARGE SCALE GENOMIC DNA]</scope>
    <source>
        <strain evidence="8">CBS 115943 / IPO323</strain>
    </source>
</reference>
<dbReference type="HOGENOM" id="CLU_021555_2_1_1"/>
<feature type="transmembrane region" description="Helical" evidence="6">
    <location>
        <begin position="412"/>
        <end position="436"/>
    </location>
</feature>
<feature type="transmembrane region" description="Helical" evidence="6">
    <location>
        <begin position="185"/>
        <end position="205"/>
    </location>
</feature>
<dbReference type="KEGG" id="ztr:MYCGRDRAFT_48350"/>
<feature type="transmembrane region" description="Helical" evidence="6">
    <location>
        <begin position="298"/>
        <end position="327"/>
    </location>
</feature>
<keyword evidence="8" id="KW-1185">Reference proteome</keyword>
<organism evidence="7 8">
    <name type="scientific">Zymoseptoria tritici (strain CBS 115943 / IPO323)</name>
    <name type="common">Speckled leaf blotch fungus</name>
    <name type="synonym">Septoria tritici</name>
    <dbReference type="NCBI Taxonomy" id="336722"/>
    <lineage>
        <taxon>Eukaryota</taxon>
        <taxon>Fungi</taxon>
        <taxon>Dikarya</taxon>
        <taxon>Ascomycota</taxon>
        <taxon>Pezizomycotina</taxon>
        <taxon>Dothideomycetes</taxon>
        <taxon>Dothideomycetidae</taxon>
        <taxon>Mycosphaerellales</taxon>
        <taxon>Mycosphaerellaceae</taxon>
        <taxon>Zymoseptoria</taxon>
    </lineage>
</organism>
<dbReference type="GO" id="GO:0015205">
    <property type="term" value="F:nucleobase transmembrane transporter activity"/>
    <property type="evidence" value="ECO:0007669"/>
    <property type="project" value="TreeGrafter"/>
</dbReference>
<dbReference type="Proteomes" id="UP000008062">
    <property type="component" value="Chromosome 10"/>
</dbReference>